<protein>
    <submittedName>
        <fullName evidence="2">(pine wood nematode) hypothetical protein</fullName>
    </submittedName>
</protein>
<keyword evidence="4" id="KW-1185">Reference proteome</keyword>
<sequence>MYKFVLLFCLITLSVFAQDCKECEEAVKNVAGVSKCIRKPHCCPAGVDTVTCFVDPCQTSKGAYKCVSNYCSDRPCSKFEYDNNLDLIKF</sequence>
<name>A0A1I7S4V0_BURXY</name>
<evidence type="ECO:0000313" key="5">
    <source>
        <dbReference type="WBParaSite" id="BXY_0803300.1"/>
    </source>
</evidence>
<organism evidence="3 5">
    <name type="scientific">Bursaphelenchus xylophilus</name>
    <name type="common">Pinewood nematode worm</name>
    <name type="synonym">Aphelenchoides xylophilus</name>
    <dbReference type="NCBI Taxonomy" id="6326"/>
    <lineage>
        <taxon>Eukaryota</taxon>
        <taxon>Metazoa</taxon>
        <taxon>Ecdysozoa</taxon>
        <taxon>Nematoda</taxon>
        <taxon>Chromadorea</taxon>
        <taxon>Rhabditida</taxon>
        <taxon>Tylenchina</taxon>
        <taxon>Tylenchomorpha</taxon>
        <taxon>Aphelenchoidea</taxon>
        <taxon>Aphelenchoididae</taxon>
        <taxon>Bursaphelenchus</taxon>
    </lineage>
</organism>
<evidence type="ECO:0000313" key="3">
    <source>
        <dbReference type="Proteomes" id="UP000095284"/>
    </source>
</evidence>
<dbReference type="EMBL" id="CAJFDI010000004">
    <property type="protein sequence ID" value="CAD5227293.1"/>
    <property type="molecule type" value="Genomic_DNA"/>
</dbReference>
<dbReference type="EMBL" id="CAJFCV020000004">
    <property type="protein sequence ID" value="CAG9117394.1"/>
    <property type="molecule type" value="Genomic_DNA"/>
</dbReference>
<dbReference type="Proteomes" id="UP000582659">
    <property type="component" value="Unassembled WGS sequence"/>
</dbReference>
<evidence type="ECO:0000313" key="4">
    <source>
        <dbReference type="Proteomes" id="UP000659654"/>
    </source>
</evidence>
<feature type="chain" id="PRO_5036022062" evidence="1">
    <location>
        <begin position="18"/>
        <end position="90"/>
    </location>
</feature>
<proteinExistence type="predicted"/>
<dbReference type="Proteomes" id="UP000095284">
    <property type="component" value="Unplaced"/>
</dbReference>
<dbReference type="Proteomes" id="UP000659654">
    <property type="component" value="Unassembled WGS sequence"/>
</dbReference>
<reference evidence="5" key="1">
    <citation type="submission" date="2016-11" db="UniProtKB">
        <authorList>
            <consortium name="WormBaseParasite"/>
        </authorList>
    </citation>
    <scope>IDENTIFICATION</scope>
</reference>
<gene>
    <name evidence="2" type="ORF">BXYJ_LOCUS9838</name>
</gene>
<evidence type="ECO:0000256" key="1">
    <source>
        <dbReference type="SAM" id="SignalP"/>
    </source>
</evidence>
<evidence type="ECO:0000313" key="2">
    <source>
        <dbReference type="EMBL" id="CAD5227293.1"/>
    </source>
</evidence>
<keyword evidence="1" id="KW-0732">Signal</keyword>
<accession>A0A1I7S4V0</accession>
<feature type="signal peptide" evidence="1">
    <location>
        <begin position="1"/>
        <end position="17"/>
    </location>
</feature>
<reference evidence="2" key="2">
    <citation type="submission" date="2020-09" db="EMBL/GenBank/DDBJ databases">
        <authorList>
            <person name="Kikuchi T."/>
        </authorList>
    </citation>
    <scope>NUCLEOTIDE SEQUENCE</scope>
    <source>
        <strain evidence="2">Ka4C1</strain>
    </source>
</reference>
<dbReference type="AlphaFoldDB" id="A0A1I7S4V0"/>
<dbReference type="WBParaSite" id="BXY_0803300.1">
    <property type="protein sequence ID" value="BXY_0803300.1"/>
    <property type="gene ID" value="BXY_0803300"/>
</dbReference>